<dbReference type="Gene3D" id="1.10.630.10">
    <property type="entry name" value="Cytochrome P450"/>
    <property type="match status" value="1"/>
</dbReference>
<evidence type="ECO:0000313" key="8">
    <source>
        <dbReference type="EMBL" id="RYR59029.1"/>
    </source>
</evidence>
<name>A0A445D7B6_ARAHY</name>
<keyword evidence="3 6" id="KW-0560">Oxidoreductase</keyword>
<dbReference type="CDD" id="cd11073">
    <property type="entry name" value="CYP76-like"/>
    <property type="match status" value="1"/>
</dbReference>
<sequence>MDAVTSNYYYYALVFLLTCIIIHVLTSLINGRSNHKLPPGPYPRPIVGNLFQLGENPHRSLSNLAKIHGPIMTLKLGQVTTIIISSPEMAKEVLQTHDHSLSDRPIPQSLTVLDHAYYGIGFLPNSSPLWRYLRRICNNQLFTNKALDASKFLRQKKLKELVNDVYHSSQTGEAIDIGKAAFKTGINFLSNTIFSIDFAQSINDAGDYKDIVVSILKATGSPNLADFFPLLRFLDPQGIKRSYGICIRKLFVLFDKLIEERLKMREGVNYATNNDMLDALLDISQEEDSKVMDKQQIKHLLHDLFVAGTDTTSYSLEWAMAELIHNPDIMSKAKKEVEEAVGIGNPVTESDIATLPYLQAIIKETLRLHPPAPLLLPRKAKVSVELINGYTIPKGANIMINVFAIGRHQETWENPTLFSPDRFMGTNVDVKGKDFQLTPFGSGRRICPGLPLAMRMLHLMLGTLINTFDWKLENGMKPKEMNMEDVIGGNALRKKDPLRVIPVKIIN</sequence>
<evidence type="ECO:0000313" key="9">
    <source>
        <dbReference type="Proteomes" id="UP000289738"/>
    </source>
</evidence>
<dbReference type="AlphaFoldDB" id="A0A445D7B6"/>
<dbReference type="PRINTS" id="PR00385">
    <property type="entry name" value="P450"/>
</dbReference>
<protein>
    <recommendedName>
        <fullName evidence="10">Geraniol 8-hydroxylase</fullName>
    </recommendedName>
</protein>
<comment type="cofactor">
    <cofactor evidence="5">
        <name>heme</name>
        <dbReference type="ChEBI" id="CHEBI:30413"/>
    </cofactor>
</comment>
<dbReference type="PANTHER" id="PTHR47950:SF48">
    <property type="entry name" value="CYTOCHROME P450 FAMILY PROTEIN, EXPRESSED"/>
    <property type="match status" value="1"/>
</dbReference>
<evidence type="ECO:0000256" key="3">
    <source>
        <dbReference type="ARBA" id="ARBA00023002"/>
    </source>
</evidence>
<reference evidence="8 9" key="1">
    <citation type="submission" date="2019-01" db="EMBL/GenBank/DDBJ databases">
        <title>Sequencing of cultivated peanut Arachis hypogaea provides insights into genome evolution and oil improvement.</title>
        <authorList>
            <person name="Chen X."/>
        </authorList>
    </citation>
    <scope>NUCLEOTIDE SEQUENCE [LARGE SCALE GENOMIC DNA]</scope>
    <source>
        <strain evidence="9">cv. Fuhuasheng</strain>
        <tissue evidence="8">Leaves</tissue>
    </source>
</reference>
<dbReference type="SMR" id="A0A445D7B6"/>
<comment type="similarity">
    <text evidence="1 6">Belongs to the cytochrome P450 family.</text>
</comment>
<gene>
    <name evidence="8" type="ORF">Ahy_A05g024879</name>
</gene>
<organism evidence="8 9">
    <name type="scientific">Arachis hypogaea</name>
    <name type="common">Peanut</name>
    <dbReference type="NCBI Taxonomy" id="3818"/>
    <lineage>
        <taxon>Eukaryota</taxon>
        <taxon>Viridiplantae</taxon>
        <taxon>Streptophyta</taxon>
        <taxon>Embryophyta</taxon>
        <taxon>Tracheophyta</taxon>
        <taxon>Spermatophyta</taxon>
        <taxon>Magnoliopsida</taxon>
        <taxon>eudicotyledons</taxon>
        <taxon>Gunneridae</taxon>
        <taxon>Pentapetalae</taxon>
        <taxon>rosids</taxon>
        <taxon>fabids</taxon>
        <taxon>Fabales</taxon>
        <taxon>Fabaceae</taxon>
        <taxon>Papilionoideae</taxon>
        <taxon>50 kb inversion clade</taxon>
        <taxon>dalbergioids sensu lato</taxon>
        <taxon>Dalbergieae</taxon>
        <taxon>Pterocarpus clade</taxon>
        <taxon>Arachis</taxon>
    </lineage>
</organism>
<dbReference type="PRINTS" id="PR00463">
    <property type="entry name" value="EP450I"/>
</dbReference>
<dbReference type="Proteomes" id="UP000289738">
    <property type="component" value="Chromosome A05"/>
</dbReference>
<evidence type="ECO:0000256" key="5">
    <source>
        <dbReference type="PIRSR" id="PIRSR602401-1"/>
    </source>
</evidence>
<dbReference type="InterPro" id="IPR017972">
    <property type="entry name" value="Cyt_P450_CS"/>
</dbReference>
<dbReference type="STRING" id="3818.A0A445D7B6"/>
<dbReference type="FunFam" id="1.10.630.10:FF:000007">
    <property type="entry name" value="Cytochrome P450 76C4"/>
    <property type="match status" value="1"/>
</dbReference>
<dbReference type="InterPro" id="IPR036396">
    <property type="entry name" value="Cyt_P450_sf"/>
</dbReference>
<keyword evidence="7" id="KW-0812">Transmembrane</keyword>
<dbReference type="OrthoDB" id="2789670at2759"/>
<keyword evidence="5 6" id="KW-0349">Heme</keyword>
<feature type="binding site" description="axial binding residue" evidence="5">
    <location>
        <position position="447"/>
    </location>
    <ligand>
        <name>heme</name>
        <dbReference type="ChEBI" id="CHEBI:30413"/>
    </ligand>
    <ligandPart>
        <name>Fe</name>
        <dbReference type="ChEBI" id="CHEBI:18248"/>
    </ligandPart>
</feature>
<dbReference type="Pfam" id="PF00067">
    <property type="entry name" value="p450"/>
    <property type="match status" value="1"/>
</dbReference>
<evidence type="ECO:0000256" key="2">
    <source>
        <dbReference type="ARBA" id="ARBA00022723"/>
    </source>
</evidence>
<dbReference type="InterPro" id="IPR002401">
    <property type="entry name" value="Cyt_P450_E_grp-I"/>
</dbReference>
<keyword evidence="2 5" id="KW-0479">Metal-binding</keyword>
<evidence type="ECO:0008006" key="10">
    <source>
        <dbReference type="Google" id="ProtNLM"/>
    </source>
</evidence>
<dbReference type="PROSITE" id="PS00086">
    <property type="entry name" value="CYTOCHROME_P450"/>
    <property type="match status" value="1"/>
</dbReference>
<dbReference type="Gramene" id="arahy.Tifrunner.gnm2.ann2.Ah05g196900.1">
    <property type="protein sequence ID" value="arahy.Tifrunner.gnm2.ann2.Ah05g196900.1-CDS"/>
    <property type="gene ID" value="arahy.Tifrunner.gnm2.ann2.Ah05g196900"/>
</dbReference>
<dbReference type="PANTHER" id="PTHR47950">
    <property type="entry name" value="CYTOCHROME P450, FAMILY 76, SUBFAMILY C, POLYPEPTIDE 5-RELATED"/>
    <property type="match status" value="1"/>
</dbReference>
<accession>A0A445D7B6</accession>
<dbReference type="GO" id="GO:0004497">
    <property type="term" value="F:monooxygenase activity"/>
    <property type="evidence" value="ECO:0007669"/>
    <property type="project" value="UniProtKB-KW"/>
</dbReference>
<feature type="transmembrane region" description="Helical" evidence="7">
    <location>
        <begin position="9"/>
        <end position="29"/>
    </location>
</feature>
<keyword evidence="7" id="KW-0472">Membrane</keyword>
<evidence type="ECO:0000256" key="6">
    <source>
        <dbReference type="RuleBase" id="RU000461"/>
    </source>
</evidence>
<evidence type="ECO:0000256" key="1">
    <source>
        <dbReference type="ARBA" id="ARBA00010617"/>
    </source>
</evidence>
<keyword evidence="7" id="KW-1133">Transmembrane helix</keyword>
<evidence type="ECO:0000256" key="7">
    <source>
        <dbReference type="SAM" id="Phobius"/>
    </source>
</evidence>
<dbReference type="InterPro" id="IPR001128">
    <property type="entry name" value="Cyt_P450"/>
</dbReference>
<dbReference type="EMBL" id="SDMP01000005">
    <property type="protein sequence ID" value="RYR59029.1"/>
    <property type="molecule type" value="Genomic_DNA"/>
</dbReference>
<proteinExistence type="inferred from homology"/>
<keyword evidence="4 5" id="KW-0408">Iron</keyword>
<keyword evidence="9" id="KW-1185">Reference proteome</keyword>
<dbReference type="GO" id="GO:0020037">
    <property type="term" value="F:heme binding"/>
    <property type="evidence" value="ECO:0007669"/>
    <property type="project" value="InterPro"/>
</dbReference>
<dbReference type="GO" id="GO:0005506">
    <property type="term" value="F:iron ion binding"/>
    <property type="evidence" value="ECO:0007669"/>
    <property type="project" value="InterPro"/>
</dbReference>
<dbReference type="GO" id="GO:0016705">
    <property type="term" value="F:oxidoreductase activity, acting on paired donors, with incorporation or reduction of molecular oxygen"/>
    <property type="evidence" value="ECO:0007669"/>
    <property type="project" value="InterPro"/>
</dbReference>
<dbReference type="SUPFAM" id="SSF48264">
    <property type="entry name" value="Cytochrome P450"/>
    <property type="match status" value="1"/>
</dbReference>
<comment type="caution">
    <text evidence="8">The sequence shown here is derived from an EMBL/GenBank/DDBJ whole genome shotgun (WGS) entry which is preliminary data.</text>
</comment>
<keyword evidence="6" id="KW-0503">Monooxygenase</keyword>
<evidence type="ECO:0000256" key="4">
    <source>
        <dbReference type="ARBA" id="ARBA00023004"/>
    </source>
</evidence>